<sequence length="359" mass="38777">MSGPADDETVRLPPRRPAPPAPSAVTWGSPAPLPRRAPRRWPMALAVAGLLAAGGVAGGVWWSWVAPATEPPAAALPPPPPVTATLPPPVAATPPPAVAAQPAEQAPSRLARMPVLMDLPGILAHRSSAPTMLRLAEETAVFVLDFPSLDQQGAALNRVAALVEKAGLPRDRVLTPAEMAAAIARAGDTPATYYYGHNYRGAELERFFALAARDGLALSPDEAWVEAQLRLARGLLPREREIALVSIAAPGPLMDEAARASVLRHELSHGYFATRPAYAEHIRRVWREGFTEAEREAFRQFLAREHYDRSNEEVMLDEAQAYLLHTPDPRFFSAAHLGLPAAQVERMRALMRRGAPGLE</sequence>
<keyword evidence="2" id="KW-1133">Transmembrane helix</keyword>
<dbReference type="EMBL" id="FOSQ01000002">
    <property type="protein sequence ID" value="SFK45670.1"/>
    <property type="molecule type" value="Genomic_DNA"/>
</dbReference>
<evidence type="ECO:0000256" key="1">
    <source>
        <dbReference type="SAM" id="MobiDB-lite"/>
    </source>
</evidence>
<feature type="transmembrane region" description="Helical" evidence="2">
    <location>
        <begin position="43"/>
        <end position="64"/>
    </location>
</feature>
<organism evidence="3 4">
    <name type="scientific">Falsiroseomonas stagni DSM 19981</name>
    <dbReference type="NCBI Taxonomy" id="1123062"/>
    <lineage>
        <taxon>Bacteria</taxon>
        <taxon>Pseudomonadati</taxon>
        <taxon>Pseudomonadota</taxon>
        <taxon>Alphaproteobacteria</taxon>
        <taxon>Acetobacterales</taxon>
        <taxon>Roseomonadaceae</taxon>
        <taxon>Falsiroseomonas</taxon>
    </lineage>
</organism>
<gene>
    <name evidence="3" type="ORF">SAMN02745775_102613</name>
</gene>
<proteinExistence type="predicted"/>
<keyword evidence="2" id="KW-0812">Transmembrane</keyword>
<keyword evidence="2" id="KW-0472">Membrane</keyword>
<dbReference type="STRING" id="1123062.SAMN02745775_102613"/>
<dbReference type="Proteomes" id="UP000199473">
    <property type="component" value="Unassembled WGS sequence"/>
</dbReference>
<protein>
    <submittedName>
        <fullName evidence="3">Uncharacterized protein</fullName>
    </submittedName>
</protein>
<name>A0A1I3ZP28_9PROT</name>
<evidence type="ECO:0000313" key="3">
    <source>
        <dbReference type="EMBL" id="SFK45670.1"/>
    </source>
</evidence>
<dbReference type="AlphaFoldDB" id="A0A1I3ZP28"/>
<keyword evidence="4" id="KW-1185">Reference proteome</keyword>
<reference evidence="3 4" key="1">
    <citation type="submission" date="2016-10" db="EMBL/GenBank/DDBJ databases">
        <authorList>
            <person name="de Groot N.N."/>
        </authorList>
    </citation>
    <scope>NUCLEOTIDE SEQUENCE [LARGE SCALE GENOMIC DNA]</scope>
    <source>
        <strain evidence="3 4">DSM 19981</strain>
    </source>
</reference>
<feature type="region of interest" description="Disordered" evidence="1">
    <location>
        <begin position="1"/>
        <end position="32"/>
    </location>
</feature>
<evidence type="ECO:0000313" key="4">
    <source>
        <dbReference type="Proteomes" id="UP000199473"/>
    </source>
</evidence>
<evidence type="ECO:0000256" key="2">
    <source>
        <dbReference type="SAM" id="Phobius"/>
    </source>
</evidence>
<accession>A0A1I3ZP28</accession>